<evidence type="ECO:0000259" key="2">
    <source>
        <dbReference type="Pfam" id="PF20237"/>
    </source>
</evidence>
<keyword evidence="1" id="KW-0812">Transmembrane</keyword>
<keyword evidence="4" id="KW-1185">Reference proteome</keyword>
<reference evidence="3 4" key="1">
    <citation type="submission" date="2016-10" db="EMBL/GenBank/DDBJ databases">
        <title>Proteomics and genomics reveal pathogen-plant mechanisms compatible with a hemibiotrophic lifestyle of Diplodia corticola.</title>
        <authorList>
            <person name="Fernandes I."/>
            <person name="De Jonge R."/>
            <person name="Van De Peer Y."/>
            <person name="Devreese B."/>
            <person name="Alves A."/>
            <person name="Esteves A.C."/>
        </authorList>
    </citation>
    <scope>NUCLEOTIDE SEQUENCE [LARGE SCALE GENOMIC DNA]</scope>
    <source>
        <strain evidence="3 4">CBS 112549</strain>
    </source>
</reference>
<gene>
    <name evidence="3" type="ORF">BKCO1_4300025</name>
</gene>
<evidence type="ECO:0000313" key="4">
    <source>
        <dbReference type="Proteomes" id="UP000183809"/>
    </source>
</evidence>
<feature type="transmembrane region" description="Helical" evidence="1">
    <location>
        <begin position="45"/>
        <end position="65"/>
    </location>
</feature>
<dbReference type="PANTHER" id="PTHR34502:SF5">
    <property type="entry name" value="DUF6594 DOMAIN-CONTAINING PROTEIN"/>
    <property type="match status" value="1"/>
</dbReference>
<keyword evidence="1" id="KW-0472">Membrane</keyword>
<protein>
    <recommendedName>
        <fullName evidence="2">DUF6594 domain-containing protein</fullName>
    </recommendedName>
</protein>
<sequence>MIPSLAVIVLYFIHNLLARIFAATMFSALFSMTLALLTQARPPEIFGATAAFASVQVVFIGSTGVEK</sequence>
<feature type="domain" description="DUF6594" evidence="2">
    <location>
        <begin position="1"/>
        <end position="57"/>
    </location>
</feature>
<organism evidence="3 4">
    <name type="scientific">Diplodia corticola</name>
    <dbReference type="NCBI Taxonomy" id="236234"/>
    <lineage>
        <taxon>Eukaryota</taxon>
        <taxon>Fungi</taxon>
        <taxon>Dikarya</taxon>
        <taxon>Ascomycota</taxon>
        <taxon>Pezizomycotina</taxon>
        <taxon>Dothideomycetes</taxon>
        <taxon>Dothideomycetes incertae sedis</taxon>
        <taxon>Botryosphaeriales</taxon>
        <taxon>Botryosphaeriaceae</taxon>
        <taxon>Diplodia</taxon>
    </lineage>
</organism>
<proteinExistence type="predicted"/>
<dbReference type="GeneID" id="31016240"/>
<evidence type="ECO:0000256" key="1">
    <source>
        <dbReference type="SAM" id="Phobius"/>
    </source>
</evidence>
<dbReference type="EMBL" id="MNUE01000043">
    <property type="protein sequence ID" value="OJD31909.1"/>
    <property type="molecule type" value="Genomic_DNA"/>
</dbReference>
<comment type="caution">
    <text evidence="3">The sequence shown here is derived from an EMBL/GenBank/DDBJ whole genome shotgun (WGS) entry which is preliminary data.</text>
</comment>
<dbReference type="RefSeq" id="XP_020128169.1">
    <property type="nucleotide sequence ID" value="XM_020275979.1"/>
</dbReference>
<keyword evidence="1" id="KW-1133">Transmembrane helix</keyword>
<accession>A0A1J9RWP5</accession>
<dbReference type="InterPro" id="IPR046529">
    <property type="entry name" value="DUF6594"/>
</dbReference>
<name>A0A1J9RWP5_9PEZI</name>
<dbReference type="Pfam" id="PF20237">
    <property type="entry name" value="DUF6594"/>
    <property type="match status" value="1"/>
</dbReference>
<dbReference type="OrthoDB" id="5342093at2759"/>
<dbReference type="STRING" id="236234.A0A1J9RWP5"/>
<dbReference type="Proteomes" id="UP000183809">
    <property type="component" value="Unassembled WGS sequence"/>
</dbReference>
<dbReference type="PANTHER" id="PTHR34502">
    <property type="entry name" value="DUF6594 DOMAIN-CONTAINING PROTEIN-RELATED"/>
    <property type="match status" value="1"/>
</dbReference>
<dbReference type="AlphaFoldDB" id="A0A1J9RWP5"/>
<evidence type="ECO:0000313" key="3">
    <source>
        <dbReference type="EMBL" id="OJD31909.1"/>
    </source>
</evidence>